<feature type="transmembrane region" description="Helical" evidence="2">
    <location>
        <begin position="73"/>
        <end position="93"/>
    </location>
</feature>
<keyword evidence="4" id="KW-1185">Reference proteome</keyword>
<name>A0ABN8CGS6_9STRA</name>
<reference evidence="3 4" key="1">
    <citation type="submission" date="2021-11" db="EMBL/GenBank/DDBJ databases">
        <authorList>
            <person name="Islam A."/>
            <person name="Islam S."/>
            <person name="Flora M.S."/>
            <person name="Rahman M."/>
            <person name="Ziaur R.M."/>
            <person name="Epstein J.H."/>
            <person name="Hassan M."/>
            <person name="Klassen M."/>
            <person name="Woodard K."/>
            <person name="Webb A."/>
            <person name="Webby R.J."/>
            <person name="El Zowalaty M.E."/>
        </authorList>
    </citation>
    <scope>NUCLEOTIDE SEQUENCE [LARGE SCALE GENOMIC DNA]</scope>
    <source>
        <strain evidence="3">Pf1</strain>
    </source>
</reference>
<protein>
    <submittedName>
        <fullName evidence="3">Uncharacterized protein</fullName>
    </submittedName>
</protein>
<feature type="transmembrane region" description="Helical" evidence="2">
    <location>
        <begin position="430"/>
        <end position="449"/>
    </location>
</feature>
<feature type="transmembrane region" description="Helical" evidence="2">
    <location>
        <begin position="362"/>
        <end position="385"/>
    </location>
</feature>
<keyword evidence="2" id="KW-1133">Transmembrane helix</keyword>
<evidence type="ECO:0000256" key="2">
    <source>
        <dbReference type="SAM" id="Phobius"/>
    </source>
</evidence>
<feature type="region of interest" description="Disordered" evidence="1">
    <location>
        <begin position="243"/>
        <end position="285"/>
    </location>
</feature>
<evidence type="ECO:0000313" key="4">
    <source>
        <dbReference type="Proteomes" id="UP001157938"/>
    </source>
</evidence>
<proteinExistence type="predicted"/>
<gene>
    <name evidence="3" type="ORF">PFR001_LOCUS7395</name>
</gene>
<organism evidence="3 4">
    <name type="scientific">Peronospora farinosa</name>
    <dbReference type="NCBI Taxonomy" id="134698"/>
    <lineage>
        <taxon>Eukaryota</taxon>
        <taxon>Sar</taxon>
        <taxon>Stramenopiles</taxon>
        <taxon>Oomycota</taxon>
        <taxon>Peronosporomycetes</taxon>
        <taxon>Peronosporales</taxon>
        <taxon>Peronosporaceae</taxon>
        <taxon>Peronospora</taxon>
    </lineage>
</organism>
<dbReference type="EMBL" id="CAKLBC010001473">
    <property type="protein sequence ID" value="CAH0492181.1"/>
    <property type="molecule type" value="Genomic_DNA"/>
</dbReference>
<feature type="transmembrane region" description="Helical" evidence="2">
    <location>
        <begin position="29"/>
        <end position="52"/>
    </location>
</feature>
<sequence length="454" mass="51189">MTLSSHPLYVWVLNHVLYRSFGHPLSVQLLALSSLVLLLSFSLFSLAPWLDYESQRHVKTFQLVSDSFAMDHFVVFVAIVPLAIWLLLVNLAYSKLTCALLLLRAASCLTVTFALTVFLAEFLSRRAMLALLALVYAILGLMYSWSVPIWRWYQEEARTKGLVSFLPQSVQKLLLQTSLLEWLTDTSFFDKMALLLPFLLPLSKAEQMRLMEQMPPKSQVMMTKPGLLPLLPGLVRSILLPVQDSDSDNDSDKKGEETDASEGRLAGQVKTDRVSRMEQKKVLTSASSSTTGFDFHRPDVVETVRTPPSREQVFNEIVVSRMWNGCKELVKVPTSKVLNRTAAMSSALLVMQLYASRRSRKIFLTFMHFTAASALSSVACCAIFLRFVQLLDVTWTSRRAMPLLCYARQYLLRNARSPQISDQPVHGVSVTLRSTASSVSLLVAALYILRKLRR</sequence>
<feature type="compositionally biased region" description="Basic and acidic residues" evidence="1">
    <location>
        <begin position="270"/>
        <end position="281"/>
    </location>
</feature>
<keyword evidence="2" id="KW-0472">Membrane</keyword>
<evidence type="ECO:0000313" key="3">
    <source>
        <dbReference type="EMBL" id="CAH0492181.1"/>
    </source>
</evidence>
<feature type="transmembrane region" description="Helical" evidence="2">
    <location>
        <begin position="127"/>
        <end position="145"/>
    </location>
</feature>
<dbReference type="Proteomes" id="UP001157938">
    <property type="component" value="Unassembled WGS sequence"/>
</dbReference>
<evidence type="ECO:0000256" key="1">
    <source>
        <dbReference type="SAM" id="MobiDB-lite"/>
    </source>
</evidence>
<comment type="caution">
    <text evidence="3">The sequence shown here is derived from an EMBL/GenBank/DDBJ whole genome shotgun (WGS) entry which is preliminary data.</text>
</comment>
<keyword evidence="2" id="KW-0812">Transmembrane</keyword>
<accession>A0ABN8CGS6</accession>
<feature type="transmembrane region" description="Helical" evidence="2">
    <location>
        <begin position="99"/>
        <end position="120"/>
    </location>
</feature>